<gene>
    <name evidence="1" type="ORF">CEURO_LOCUS9157</name>
</gene>
<comment type="caution">
    <text evidence="1">The sequence shown here is derived from an EMBL/GenBank/DDBJ whole genome shotgun (WGS) entry which is preliminary data.</text>
</comment>
<sequence>MDSRNMMSKSERVRKATPKRLGMEWRQTKNLYDYGIFTMRHMETYQGQGLQGWNIGLKETDTKLVGMLRVKYISAILVNENNEYMQSNLVKARNFAKKAKEEKQMLADRKKGATAN</sequence>
<dbReference type="Proteomes" id="UP001152484">
    <property type="component" value="Unassembled WGS sequence"/>
</dbReference>
<evidence type="ECO:0000313" key="2">
    <source>
        <dbReference type="Proteomes" id="UP001152484"/>
    </source>
</evidence>
<keyword evidence="2" id="KW-1185">Reference proteome</keyword>
<proteinExistence type="predicted"/>
<organism evidence="1 2">
    <name type="scientific">Cuscuta europaea</name>
    <name type="common">European dodder</name>
    <dbReference type="NCBI Taxonomy" id="41803"/>
    <lineage>
        <taxon>Eukaryota</taxon>
        <taxon>Viridiplantae</taxon>
        <taxon>Streptophyta</taxon>
        <taxon>Embryophyta</taxon>
        <taxon>Tracheophyta</taxon>
        <taxon>Spermatophyta</taxon>
        <taxon>Magnoliopsida</taxon>
        <taxon>eudicotyledons</taxon>
        <taxon>Gunneridae</taxon>
        <taxon>Pentapetalae</taxon>
        <taxon>asterids</taxon>
        <taxon>lamiids</taxon>
        <taxon>Solanales</taxon>
        <taxon>Convolvulaceae</taxon>
        <taxon>Cuscuteae</taxon>
        <taxon>Cuscuta</taxon>
        <taxon>Cuscuta subgen. Cuscuta</taxon>
    </lineage>
</organism>
<dbReference type="AlphaFoldDB" id="A0A9P1E7P7"/>
<dbReference type="EMBL" id="CAMAPE010000018">
    <property type="protein sequence ID" value="CAH9084890.1"/>
    <property type="molecule type" value="Genomic_DNA"/>
</dbReference>
<reference evidence="1" key="1">
    <citation type="submission" date="2022-07" db="EMBL/GenBank/DDBJ databases">
        <authorList>
            <person name="Macas J."/>
            <person name="Novak P."/>
            <person name="Neumann P."/>
        </authorList>
    </citation>
    <scope>NUCLEOTIDE SEQUENCE</scope>
</reference>
<name>A0A9P1E7P7_CUSEU</name>
<dbReference type="OrthoDB" id="1749738at2759"/>
<accession>A0A9P1E7P7</accession>
<evidence type="ECO:0000313" key="1">
    <source>
        <dbReference type="EMBL" id="CAH9084890.1"/>
    </source>
</evidence>
<protein>
    <submittedName>
        <fullName evidence="1">Uncharacterized protein</fullName>
    </submittedName>
</protein>